<evidence type="ECO:0000259" key="3">
    <source>
        <dbReference type="Pfam" id="PF13556"/>
    </source>
</evidence>
<dbReference type="EMBL" id="VSSQ01000061">
    <property type="protein sequence ID" value="MPL71693.1"/>
    <property type="molecule type" value="Genomic_DNA"/>
</dbReference>
<dbReference type="Gene3D" id="1.10.10.2840">
    <property type="entry name" value="PucR C-terminal helix-turn-helix domain"/>
    <property type="match status" value="1"/>
</dbReference>
<dbReference type="Pfam" id="PF13556">
    <property type="entry name" value="HTH_30"/>
    <property type="match status" value="1"/>
</dbReference>
<reference evidence="5" key="1">
    <citation type="submission" date="2019-08" db="EMBL/GenBank/DDBJ databases">
        <authorList>
            <person name="Kucharzyk K."/>
            <person name="Murdoch R.W."/>
            <person name="Higgins S."/>
            <person name="Loffler F."/>
        </authorList>
    </citation>
    <scope>NUCLEOTIDE SEQUENCE</scope>
</reference>
<comment type="similarity">
    <text evidence="1">Belongs to the CdaR family.</text>
</comment>
<feature type="domain" description="Purine catabolism PurC-like" evidence="2">
    <location>
        <begin position="13"/>
        <end position="132"/>
    </location>
</feature>
<name>A0A644TXK6_9ZZZZ</name>
<accession>A0A644TXK6</accession>
<dbReference type="Pfam" id="PF17853">
    <property type="entry name" value="GGDEF_2"/>
    <property type="match status" value="1"/>
</dbReference>
<dbReference type="AlphaFoldDB" id="A0A644TXK6"/>
<dbReference type="InterPro" id="IPR041522">
    <property type="entry name" value="CdaR_GGDEF"/>
</dbReference>
<organism evidence="5">
    <name type="scientific">bioreactor metagenome</name>
    <dbReference type="NCBI Taxonomy" id="1076179"/>
    <lineage>
        <taxon>unclassified sequences</taxon>
        <taxon>metagenomes</taxon>
        <taxon>ecological metagenomes</taxon>
    </lineage>
</organism>
<dbReference type="InterPro" id="IPR042070">
    <property type="entry name" value="PucR_C-HTH_sf"/>
</dbReference>
<dbReference type="PANTHER" id="PTHR33744">
    <property type="entry name" value="CARBOHYDRATE DIACID REGULATOR"/>
    <property type="match status" value="1"/>
</dbReference>
<comment type="caution">
    <text evidence="5">The sequence shown here is derived from an EMBL/GenBank/DDBJ whole genome shotgun (WGS) entry which is preliminary data.</text>
</comment>
<evidence type="ECO:0000259" key="2">
    <source>
        <dbReference type="Pfam" id="PF07905"/>
    </source>
</evidence>
<proteinExistence type="inferred from homology"/>
<protein>
    <submittedName>
        <fullName evidence="5">Purine catabolism regulatory protein</fullName>
    </submittedName>
</protein>
<evidence type="ECO:0000259" key="4">
    <source>
        <dbReference type="Pfam" id="PF17853"/>
    </source>
</evidence>
<sequence length="561" mass="63952">MQEVVTLEITVKDLLKVGPLKTSQVVAGYQKLDNIVKGVTIIEAPDIVNWLSGGELLLTSLYSGPGEGMDYREFIHKMATKEVSALAIKVRRFVNDIPPEIIEAANEYGLPVIEVDGSVRFVDIMYPVMEQLFNSQVVKLKYYKDVQERFTTLALQCEGLAVICQTLEELVGNPVVVYDKNFKCLQSTNPQIERFEEPEEFALRENLNDKFSYYRQSVCYPDLDGRCIPQVVVPIQAFNQLKGYLTIVELNKPIVEMDFISIEQAATVTTLDMVKRFAVKEVEYKFKNDLIEHILSGELSSTNAQERINLMEWDLNRPYYVVLFDLKNLDAYHVEHRTQQKMALQSIKSEITSTISGVIKTRTRDFIIGNKVDIIVLLWPVAANPQENSLEKIKKIAKQAQEQVKKRMKKLIVEVGIGDLAHGAEEIPRSYKEALDALSYGGMINNESSIVAFSELGVFRILCKFAERNSLEEFIPKALLKILRYDKDNEAELLKTLEVFLECNGNASRAAKELFIHYKTILYRLERIKEVGQLDLEDSKNRLELEMGLKMLHLMDASNLG</sequence>
<dbReference type="InterPro" id="IPR051448">
    <property type="entry name" value="CdaR-like_regulators"/>
</dbReference>
<dbReference type="InterPro" id="IPR025736">
    <property type="entry name" value="PucR_C-HTH_dom"/>
</dbReference>
<dbReference type="PANTHER" id="PTHR33744:SF1">
    <property type="entry name" value="DNA-BINDING TRANSCRIPTIONAL ACTIVATOR ADER"/>
    <property type="match status" value="1"/>
</dbReference>
<gene>
    <name evidence="5" type="primary">pucR_5</name>
    <name evidence="5" type="ORF">SDC9_17471</name>
</gene>
<feature type="domain" description="PucR C-terminal helix-turn-helix" evidence="3">
    <location>
        <begin position="493"/>
        <end position="550"/>
    </location>
</feature>
<evidence type="ECO:0000256" key="1">
    <source>
        <dbReference type="ARBA" id="ARBA00006754"/>
    </source>
</evidence>
<evidence type="ECO:0000313" key="5">
    <source>
        <dbReference type="EMBL" id="MPL71693.1"/>
    </source>
</evidence>
<dbReference type="InterPro" id="IPR012914">
    <property type="entry name" value="PucR_dom"/>
</dbReference>
<dbReference type="Pfam" id="PF07905">
    <property type="entry name" value="PucR"/>
    <property type="match status" value="1"/>
</dbReference>
<feature type="domain" description="CdaR GGDEF-like" evidence="4">
    <location>
        <begin position="297"/>
        <end position="439"/>
    </location>
</feature>